<comment type="cofactor">
    <cofactor evidence="1">
        <name>[4Fe-4S] cluster</name>
        <dbReference type="ChEBI" id="CHEBI:49883"/>
    </cofactor>
</comment>
<keyword evidence="2" id="KW-0004">4Fe-4S</keyword>
<dbReference type="InterPro" id="IPR058240">
    <property type="entry name" value="rSAM_sf"/>
</dbReference>
<dbReference type="Proteomes" id="UP000886191">
    <property type="component" value="Unassembled WGS sequence"/>
</dbReference>
<evidence type="ECO:0000259" key="8">
    <source>
        <dbReference type="Pfam" id="PF13186"/>
    </source>
</evidence>
<dbReference type="InterPro" id="IPR050377">
    <property type="entry name" value="Radical_SAM_PqqE_MftC-like"/>
</dbReference>
<evidence type="ECO:0000256" key="5">
    <source>
        <dbReference type="ARBA" id="ARBA00023004"/>
    </source>
</evidence>
<evidence type="ECO:0000256" key="3">
    <source>
        <dbReference type="ARBA" id="ARBA00022691"/>
    </source>
</evidence>
<dbReference type="PANTHER" id="PTHR11228:SF7">
    <property type="entry name" value="PQQA PEPTIDE CYCLASE"/>
    <property type="match status" value="1"/>
</dbReference>
<dbReference type="Gene3D" id="3.20.20.70">
    <property type="entry name" value="Aldolase class I"/>
    <property type="match status" value="1"/>
</dbReference>
<dbReference type="SFLD" id="SFLDS00029">
    <property type="entry name" value="Radical_SAM"/>
    <property type="match status" value="1"/>
</dbReference>
<keyword evidence="4" id="KW-0479">Metal-binding</keyword>
<protein>
    <submittedName>
        <fullName evidence="9">Radical SAM protein</fullName>
    </submittedName>
</protein>
<dbReference type="GO" id="GO:0003824">
    <property type="term" value="F:catalytic activity"/>
    <property type="evidence" value="ECO:0007669"/>
    <property type="project" value="InterPro"/>
</dbReference>
<dbReference type="SUPFAM" id="SSF102114">
    <property type="entry name" value="Radical SAM enzymes"/>
    <property type="match status" value="1"/>
</dbReference>
<evidence type="ECO:0000313" key="9">
    <source>
        <dbReference type="EMBL" id="HEA21460.1"/>
    </source>
</evidence>
<dbReference type="Pfam" id="PF13186">
    <property type="entry name" value="SPASM"/>
    <property type="match status" value="1"/>
</dbReference>
<dbReference type="AlphaFoldDB" id="A0A831QQH2"/>
<evidence type="ECO:0000259" key="7">
    <source>
        <dbReference type="Pfam" id="PF04055"/>
    </source>
</evidence>
<dbReference type="CDD" id="cd21109">
    <property type="entry name" value="SPASM"/>
    <property type="match status" value="1"/>
</dbReference>
<evidence type="ECO:0000256" key="4">
    <source>
        <dbReference type="ARBA" id="ARBA00022723"/>
    </source>
</evidence>
<evidence type="ECO:0000256" key="1">
    <source>
        <dbReference type="ARBA" id="ARBA00001966"/>
    </source>
</evidence>
<dbReference type="SFLD" id="SFLDG01067">
    <property type="entry name" value="SPASM/twitch_domain_containing"/>
    <property type="match status" value="1"/>
</dbReference>
<dbReference type="InterPro" id="IPR034391">
    <property type="entry name" value="AdoMet-like_SPASM_containing"/>
</dbReference>
<accession>A0A831QQH2</accession>
<dbReference type="Pfam" id="PF04055">
    <property type="entry name" value="Radical_SAM"/>
    <property type="match status" value="1"/>
</dbReference>
<name>A0A831QQH2_9FLAO</name>
<proteinExistence type="predicted"/>
<evidence type="ECO:0000256" key="2">
    <source>
        <dbReference type="ARBA" id="ARBA00022485"/>
    </source>
</evidence>
<dbReference type="SFLD" id="SFLDG01387">
    <property type="entry name" value="BtrN-like_SPASM_domain_contain"/>
    <property type="match status" value="1"/>
</dbReference>
<feature type="domain" description="Radical SAM core" evidence="7">
    <location>
        <begin position="14"/>
        <end position="173"/>
    </location>
</feature>
<dbReference type="EMBL" id="DRGL01000039">
    <property type="protein sequence ID" value="HEA21460.1"/>
    <property type="molecule type" value="Genomic_DNA"/>
</dbReference>
<dbReference type="CDD" id="cd01335">
    <property type="entry name" value="Radical_SAM"/>
    <property type="match status" value="1"/>
</dbReference>
<dbReference type="PANTHER" id="PTHR11228">
    <property type="entry name" value="RADICAL SAM DOMAIN PROTEIN"/>
    <property type="match status" value="1"/>
</dbReference>
<keyword evidence="5" id="KW-0408">Iron</keyword>
<feature type="domain" description="4Fe4S-binding SPASM" evidence="8">
    <location>
        <begin position="206"/>
        <end position="273"/>
    </location>
</feature>
<dbReference type="GO" id="GO:0051536">
    <property type="term" value="F:iron-sulfur cluster binding"/>
    <property type="evidence" value="ECO:0007669"/>
    <property type="project" value="UniProtKB-KW"/>
</dbReference>
<comment type="caution">
    <text evidence="9">The sequence shown here is derived from an EMBL/GenBank/DDBJ whole genome shotgun (WGS) entry which is preliminary data.</text>
</comment>
<dbReference type="InterPro" id="IPR013785">
    <property type="entry name" value="Aldolase_TIM"/>
</dbReference>
<dbReference type="InterPro" id="IPR007197">
    <property type="entry name" value="rSAM"/>
</dbReference>
<sequence length="291" mass="33978">MQKMPPIPLNLDIELSAVCNLQCPTCFVPTQDHRKNVVNSFMPFDLAMRLITEAKNIGIPAVKFNWRGEPTLHQEFTKIMQFAVRGKVFYDILINTNGNCPDKSIEGLKYTTKCMFSVDTLNKELYAKMRKRGGIRTVIETIRRVVEMGHDNVWVRRIITDVNKKEDFKEMVRVIFGDGYVKVSEHYCFDRSKKYDGRHRPTRTYCGYPSQRLVVATDGKVFACCVDYDEKYQVGDVYHQSLLEIWHGSRMNELRENLRNDLANDMELCKTCTSFMSYVDARRDHVQDREL</sequence>
<gene>
    <name evidence="9" type="ORF">ENH87_11130</name>
</gene>
<dbReference type="GO" id="GO:0046872">
    <property type="term" value="F:metal ion binding"/>
    <property type="evidence" value="ECO:0007669"/>
    <property type="project" value="UniProtKB-KW"/>
</dbReference>
<keyword evidence="6" id="KW-0411">Iron-sulfur</keyword>
<dbReference type="InterPro" id="IPR023885">
    <property type="entry name" value="4Fe4S-binding_SPASM_dom"/>
</dbReference>
<organism evidence="9">
    <name type="scientific">Pricia antarctica</name>
    <dbReference type="NCBI Taxonomy" id="641691"/>
    <lineage>
        <taxon>Bacteria</taxon>
        <taxon>Pseudomonadati</taxon>
        <taxon>Bacteroidota</taxon>
        <taxon>Flavobacteriia</taxon>
        <taxon>Flavobacteriales</taxon>
        <taxon>Flavobacteriaceae</taxon>
        <taxon>Pricia</taxon>
    </lineage>
</organism>
<reference evidence="9" key="1">
    <citation type="journal article" date="2020" name="mSystems">
        <title>Genome- and Community-Level Interaction Insights into Carbon Utilization and Element Cycling Functions of Hydrothermarchaeota in Hydrothermal Sediment.</title>
        <authorList>
            <person name="Zhou Z."/>
            <person name="Liu Y."/>
            <person name="Xu W."/>
            <person name="Pan J."/>
            <person name="Luo Z.H."/>
            <person name="Li M."/>
        </authorList>
    </citation>
    <scope>NUCLEOTIDE SEQUENCE [LARGE SCALE GENOMIC DNA]</scope>
    <source>
        <strain evidence="9">HyVt-345</strain>
    </source>
</reference>
<evidence type="ECO:0000256" key="6">
    <source>
        <dbReference type="ARBA" id="ARBA00023014"/>
    </source>
</evidence>
<keyword evidence="3" id="KW-0949">S-adenosyl-L-methionine</keyword>